<dbReference type="EMBL" id="AF021254">
    <property type="protein sequence ID" value="AAC71683.1"/>
    <property type="molecule type" value="Genomic_DNA"/>
</dbReference>
<protein>
    <submittedName>
        <fullName evidence="1">Uncharacterized protein RTL9</fullName>
    </submittedName>
</protein>
<organismHost>
    <name type="scientific">Galliformes</name>
    <name type="common">landfowls</name>
    <dbReference type="NCBI Taxonomy" id="8976"/>
</organismHost>
<reference evidence="1" key="1">
    <citation type="journal article" date="1998" name="J. Gen. Virol.">
        <title>Sequence and transcriptional analysis of terminal regions of the fowl adenovirus type 8 genome.</title>
        <authorList>
            <person name="Cao J.X."/>
            <person name="Krell P.J."/>
            <person name="Nagy E."/>
        </authorList>
    </citation>
    <scope>NUCLEOTIDE SEQUENCE</scope>
    <source>
        <strain evidence="1">ATCC A-2A</strain>
    </source>
</reference>
<accession>Q9YYQ6</accession>
<sequence>MENAKGVDFAMSEAQVDAPKKYWLKINDQAIVRFTQPLNPGYVFWLKRRFRARIASDGGERVIMTRREPFNERELEELYCETEHRQQRVSVKTGLPVPKYILISVCALVDGTILSRKIVRIRTVKGMWDNSG</sequence>
<evidence type="ECO:0000313" key="1">
    <source>
        <dbReference type="EMBL" id="AAC71683.1"/>
    </source>
</evidence>
<organism evidence="1">
    <name type="scientific">Avian adenovirus 8 (strain ATCC A-2A)</name>
    <name type="common">FAdV-8</name>
    <name type="synonym">Fowl adenovirus 8</name>
    <dbReference type="NCBI Taxonomy" id="66295"/>
    <lineage>
        <taxon>Viruses</taxon>
        <taxon>Varidnaviria</taxon>
        <taxon>Bamfordvirae</taxon>
        <taxon>Preplasmiviricota</taxon>
        <taxon>Polisuviricotina</taxon>
        <taxon>Pharingeaviricetes</taxon>
        <taxon>Rowavirales</taxon>
        <taxon>Adenoviridae</taxon>
        <taxon>Aviadenovirus</taxon>
        <taxon>Aviadenovirus hepatitidis</taxon>
        <taxon>Fowl aviadenovirus E</taxon>
    </lineage>
</organism>
<dbReference type="Pfam" id="PF23683">
    <property type="entry name" value="U_exon"/>
    <property type="match status" value="1"/>
</dbReference>
<name>Q9YYQ6_ADEG8</name>
<dbReference type="InterPro" id="IPR057648">
    <property type="entry name" value="U_exon-like"/>
</dbReference>
<gene>
    <name evidence="1" type="primary">RTL9</name>
</gene>
<proteinExistence type="predicted"/>